<reference evidence="1 2" key="1">
    <citation type="journal article" date="2014" name="Curr. Biol.">
        <title>The genome of the clonal raider ant Cerapachys biroi.</title>
        <authorList>
            <person name="Oxley P.R."/>
            <person name="Ji L."/>
            <person name="Fetter-Pruneda I."/>
            <person name="McKenzie S.K."/>
            <person name="Li C."/>
            <person name="Hu H."/>
            <person name="Zhang G."/>
            <person name="Kronauer D.J."/>
        </authorList>
    </citation>
    <scope>NUCLEOTIDE SEQUENCE [LARGE SCALE GENOMIC DNA]</scope>
</reference>
<accession>A0A026VVX1</accession>
<name>A0A026VVX1_OOCBI</name>
<dbReference type="Proteomes" id="UP000053097">
    <property type="component" value="Unassembled WGS sequence"/>
</dbReference>
<protein>
    <submittedName>
        <fullName evidence="1">Uncharacterized protein</fullName>
    </submittedName>
</protein>
<evidence type="ECO:0000313" key="1">
    <source>
        <dbReference type="EMBL" id="EZA47815.1"/>
    </source>
</evidence>
<dbReference type="AlphaFoldDB" id="A0A026VVX1"/>
<gene>
    <name evidence="1" type="ORF">X777_15248</name>
</gene>
<proteinExistence type="predicted"/>
<evidence type="ECO:0000313" key="2">
    <source>
        <dbReference type="Proteomes" id="UP000053097"/>
    </source>
</evidence>
<organism evidence="1 2">
    <name type="scientific">Ooceraea biroi</name>
    <name type="common">Clonal raider ant</name>
    <name type="synonym">Cerapachys biroi</name>
    <dbReference type="NCBI Taxonomy" id="2015173"/>
    <lineage>
        <taxon>Eukaryota</taxon>
        <taxon>Metazoa</taxon>
        <taxon>Ecdysozoa</taxon>
        <taxon>Arthropoda</taxon>
        <taxon>Hexapoda</taxon>
        <taxon>Insecta</taxon>
        <taxon>Pterygota</taxon>
        <taxon>Neoptera</taxon>
        <taxon>Endopterygota</taxon>
        <taxon>Hymenoptera</taxon>
        <taxon>Apocrita</taxon>
        <taxon>Aculeata</taxon>
        <taxon>Formicoidea</taxon>
        <taxon>Formicidae</taxon>
        <taxon>Dorylinae</taxon>
        <taxon>Ooceraea</taxon>
    </lineage>
</organism>
<keyword evidence="2" id="KW-1185">Reference proteome</keyword>
<sequence>MDKTKKALEKIIRSKIAAATSVRCAEKQAPTQYPIRTGSTREVVQFEYKSVVPSRRNDESDECRDVRDR</sequence>
<dbReference type="EMBL" id="KK107785">
    <property type="protein sequence ID" value="EZA47815.1"/>
    <property type="molecule type" value="Genomic_DNA"/>
</dbReference>